<organism evidence="1 2">
    <name type="scientific">Trifolium subterraneum</name>
    <name type="common">Subterranean clover</name>
    <dbReference type="NCBI Taxonomy" id="3900"/>
    <lineage>
        <taxon>Eukaryota</taxon>
        <taxon>Viridiplantae</taxon>
        <taxon>Streptophyta</taxon>
        <taxon>Embryophyta</taxon>
        <taxon>Tracheophyta</taxon>
        <taxon>Spermatophyta</taxon>
        <taxon>Magnoliopsida</taxon>
        <taxon>eudicotyledons</taxon>
        <taxon>Gunneridae</taxon>
        <taxon>Pentapetalae</taxon>
        <taxon>rosids</taxon>
        <taxon>fabids</taxon>
        <taxon>Fabales</taxon>
        <taxon>Fabaceae</taxon>
        <taxon>Papilionoideae</taxon>
        <taxon>50 kb inversion clade</taxon>
        <taxon>NPAAA clade</taxon>
        <taxon>Hologalegina</taxon>
        <taxon>IRL clade</taxon>
        <taxon>Trifolieae</taxon>
        <taxon>Trifolium</taxon>
    </lineage>
</organism>
<protein>
    <submittedName>
        <fullName evidence="1">Uncharacterized protein</fullName>
    </submittedName>
</protein>
<proteinExistence type="predicted"/>
<sequence>MPDPNTTTSAIQHLTTMSSPRHLCGGGRPDSKETPTATMKLRFNLQEKQEQNMAGTEAKQRTLDLTKKLWVLREDICAWKP</sequence>
<evidence type="ECO:0000313" key="1">
    <source>
        <dbReference type="EMBL" id="GAU18281.1"/>
    </source>
</evidence>
<gene>
    <name evidence="1" type="ORF">TSUD_176230</name>
</gene>
<dbReference type="Proteomes" id="UP000242715">
    <property type="component" value="Unassembled WGS sequence"/>
</dbReference>
<evidence type="ECO:0000313" key="2">
    <source>
        <dbReference type="Proteomes" id="UP000242715"/>
    </source>
</evidence>
<reference evidence="2" key="1">
    <citation type="journal article" date="2017" name="Front. Plant Sci.">
        <title>Climate Clever Clovers: New Paradigm to Reduce the Environmental Footprint of Ruminants by Breeding Low Methanogenic Forages Utilizing Haplotype Variation.</title>
        <authorList>
            <person name="Kaur P."/>
            <person name="Appels R."/>
            <person name="Bayer P.E."/>
            <person name="Keeble-Gagnere G."/>
            <person name="Wang J."/>
            <person name="Hirakawa H."/>
            <person name="Shirasawa K."/>
            <person name="Vercoe P."/>
            <person name="Stefanova K."/>
            <person name="Durmic Z."/>
            <person name="Nichols P."/>
            <person name="Revell C."/>
            <person name="Isobe S.N."/>
            <person name="Edwards D."/>
            <person name="Erskine W."/>
        </authorList>
    </citation>
    <scope>NUCLEOTIDE SEQUENCE [LARGE SCALE GENOMIC DNA]</scope>
    <source>
        <strain evidence="2">cv. Daliak</strain>
    </source>
</reference>
<name>A0A2Z6LPL9_TRISU</name>
<keyword evidence="2" id="KW-1185">Reference proteome</keyword>
<dbReference type="AlphaFoldDB" id="A0A2Z6LPL9"/>
<accession>A0A2Z6LPL9</accession>
<dbReference type="EMBL" id="DF973181">
    <property type="protein sequence ID" value="GAU18281.1"/>
    <property type="molecule type" value="Genomic_DNA"/>
</dbReference>